<dbReference type="Pfam" id="PF00024">
    <property type="entry name" value="PAN_1"/>
    <property type="match status" value="2"/>
</dbReference>
<dbReference type="AlphaFoldDB" id="A0AAW0P6S7"/>
<dbReference type="SMART" id="SM00223">
    <property type="entry name" value="APPLE"/>
    <property type="match status" value="4"/>
</dbReference>
<accession>A0AAW0P6S7</accession>
<dbReference type="CDD" id="cd01100">
    <property type="entry name" value="APPLE_Factor_XI_like"/>
    <property type="match status" value="3"/>
</dbReference>
<dbReference type="PRINTS" id="PR00005">
    <property type="entry name" value="APPLEDOMAIN"/>
</dbReference>
<organism evidence="4 5">
    <name type="scientific">Mugilogobius chulae</name>
    <name type="common">yellowstripe goby</name>
    <dbReference type="NCBI Taxonomy" id="88201"/>
    <lineage>
        <taxon>Eukaryota</taxon>
        <taxon>Metazoa</taxon>
        <taxon>Chordata</taxon>
        <taxon>Craniata</taxon>
        <taxon>Vertebrata</taxon>
        <taxon>Euteleostomi</taxon>
        <taxon>Actinopterygii</taxon>
        <taxon>Neopterygii</taxon>
        <taxon>Teleostei</taxon>
        <taxon>Neoteleostei</taxon>
        <taxon>Acanthomorphata</taxon>
        <taxon>Gobiaria</taxon>
        <taxon>Gobiiformes</taxon>
        <taxon>Gobioidei</taxon>
        <taxon>Gobiidae</taxon>
        <taxon>Gobionellinae</taxon>
        <taxon>Mugilogobius</taxon>
    </lineage>
</organism>
<evidence type="ECO:0000313" key="4">
    <source>
        <dbReference type="EMBL" id="KAK7912422.1"/>
    </source>
</evidence>
<gene>
    <name evidence="4" type="ORF">WMY93_012633</name>
</gene>
<proteinExistence type="predicted"/>
<keyword evidence="2" id="KW-1015">Disulfide bond</keyword>
<dbReference type="Proteomes" id="UP001460270">
    <property type="component" value="Unassembled WGS sequence"/>
</dbReference>
<dbReference type="Gene3D" id="3.50.4.10">
    <property type="entry name" value="Hepatocyte Growth Factor"/>
    <property type="match status" value="4"/>
</dbReference>
<dbReference type="SUPFAM" id="SSF57414">
    <property type="entry name" value="Hairpin loop containing domain-like"/>
    <property type="match status" value="1"/>
</dbReference>
<evidence type="ECO:0000256" key="1">
    <source>
        <dbReference type="ARBA" id="ARBA00022737"/>
    </source>
</evidence>
<name>A0AAW0P6S7_9GOBI</name>
<keyword evidence="5" id="KW-1185">Reference proteome</keyword>
<dbReference type="GO" id="GO:0005576">
    <property type="term" value="C:extracellular region"/>
    <property type="evidence" value="ECO:0007669"/>
    <property type="project" value="InterPro"/>
</dbReference>
<dbReference type="EMBL" id="JBBPFD010000009">
    <property type="protein sequence ID" value="KAK7912422.1"/>
    <property type="molecule type" value="Genomic_DNA"/>
</dbReference>
<evidence type="ECO:0000313" key="5">
    <source>
        <dbReference type="Proteomes" id="UP001460270"/>
    </source>
</evidence>
<feature type="domain" description="Apple" evidence="3">
    <location>
        <begin position="1"/>
        <end position="84"/>
    </location>
</feature>
<dbReference type="PANTHER" id="PTHR33946:SF4">
    <property type="entry name" value="COAGULATION FACTOR XI"/>
    <property type="match status" value="1"/>
</dbReference>
<dbReference type="GO" id="GO:0006508">
    <property type="term" value="P:proteolysis"/>
    <property type="evidence" value="ECO:0007669"/>
    <property type="project" value="InterPro"/>
</dbReference>
<evidence type="ECO:0000256" key="2">
    <source>
        <dbReference type="ARBA" id="ARBA00023157"/>
    </source>
</evidence>
<dbReference type="PROSITE" id="PS50948">
    <property type="entry name" value="PAN"/>
    <property type="match status" value="3"/>
</dbReference>
<protein>
    <recommendedName>
        <fullName evidence="3">Apple domain-containing protein</fullName>
    </recommendedName>
</protein>
<dbReference type="Pfam" id="PF14295">
    <property type="entry name" value="PAN_4"/>
    <property type="match status" value="2"/>
</dbReference>
<feature type="domain" description="Apple" evidence="3">
    <location>
        <begin position="91"/>
        <end position="173"/>
    </location>
</feature>
<dbReference type="InterPro" id="IPR003609">
    <property type="entry name" value="Pan_app"/>
</dbReference>
<sequence>MSRELLENVAFPATNIESVYSPDVNHCQQMCTQHPSCQFFTFVRSDWTRDDSHFTCYLKKSSSGQPNAQATLLGVTSGYSLKPCSANLTPCFSQTYSDVDFPGADYKSFFTFSYEECQRACTYDPGCQFFTWMSDAFSLKQYRYKCNLKFSWTVVRPDVKQKSGMMSGFSNKAPLSASPDFIKKCEPRYLQNTEIPGSDFLDIPAVTPMHCQVLCSAHPSCTSFSFERPTCYLKNNPVEMVTATTKMTVYSGLPSRFCQQSTSWLRISYPDIDFDGSDLHSDVMDDAKSCQRACNENPNCQFFTYSTENFDDVDNRRICRMKRAVSIPAPPRVIKLPNVVSGFNLRNCIGQGYSNSGPWAKCGPRSSMMWPNLVKWAMDWATL</sequence>
<dbReference type="PANTHER" id="PTHR33946">
    <property type="match status" value="1"/>
</dbReference>
<comment type="caution">
    <text evidence="4">The sequence shown here is derived from an EMBL/GenBank/DDBJ whole genome shotgun (WGS) entry which is preliminary data.</text>
</comment>
<evidence type="ECO:0000259" key="3">
    <source>
        <dbReference type="PROSITE" id="PS50948"/>
    </source>
</evidence>
<dbReference type="InterPro" id="IPR000177">
    <property type="entry name" value="Apple"/>
</dbReference>
<keyword evidence="1" id="KW-0677">Repeat</keyword>
<reference evidence="5" key="1">
    <citation type="submission" date="2024-04" db="EMBL/GenBank/DDBJ databases">
        <title>Salinicola lusitanus LLJ914,a marine bacterium isolated from the Okinawa Trough.</title>
        <authorList>
            <person name="Li J."/>
        </authorList>
    </citation>
    <scope>NUCLEOTIDE SEQUENCE [LARGE SCALE GENOMIC DNA]</scope>
</reference>
<feature type="domain" description="Apple" evidence="3">
    <location>
        <begin position="185"/>
        <end position="258"/>
    </location>
</feature>